<keyword evidence="5 12" id="KW-0812">Transmembrane</keyword>
<gene>
    <name evidence="17" type="ORF">DHf2319_01740</name>
</gene>
<evidence type="ECO:0000259" key="15">
    <source>
        <dbReference type="Pfam" id="PF00593"/>
    </source>
</evidence>
<proteinExistence type="inferred from homology"/>
<dbReference type="Pfam" id="PF00593">
    <property type="entry name" value="TonB_dep_Rec_b-barrel"/>
    <property type="match status" value="1"/>
</dbReference>
<name>A0ABY4AK85_9BURK</name>
<keyword evidence="3 12" id="KW-0813">Transport</keyword>
<evidence type="ECO:0000256" key="4">
    <source>
        <dbReference type="ARBA" id="ARBA00022452"/>
    </source>
</evidence>
<reference evidence="17 18" key="1">
    <citation type="submission" date="2020-11" db="EMBL/GenBank/DDBJ databases">
        <title>Algicoccus daihaiensis sp.nov., isolated from Daihai Lake in Inner Mongolia.</title>
        <authorList>
            <person name="Kai J."/>
        </authorList>
    </citation>
    <scope>NUCLEOTIDE SEQUENCE [LARGE SCALE GENOMIC DNA]</scope>
    <source>
        <strain evidence="18">f23</strain>
    </source>
</reference>
<keyword evidence="8 13" id="KW-0798">TonB box</keyword>
<keyword evidence="11 12" id="KW-0998">Cell outer membrane</keyword>
<organism evidence="17 18">
    <name type="scientific">Orrella daihaiensis</name>
    <dbReference type="NCBI Taxonomy" id="2782176"/>
    <lineage>
        <taxon>Bacteria</taxon>
        <taxon>Pseudomonadati</taxon>
        <taxon>Pseudomonadota</taxon>
        <taxon>Betaproteobacteria</taxon>
        <taxon>Burkholderiales</taxon>
        <taxon>Alcaligenaceae</taxon>
        <taxon>Orrella</taxon>
    </lineage>
</organism>
<dbReference type="InterPro" id="IPR000531">
    <property type="entry name" value="Beta-barrel_TonB"/>
</dbReference>
<dbReference type="CDD" id="cd01347">
    <property type="entry name" value="ligand_gated_channel"/>
    <property type="match status" value="1"/>
</dbReference>
<comment type="subcellular location">
    <subcellularLocation>
        <location evidence="1 12">Cell outer membrane</location>
        <topology evidence="1 12">Multi-pass membrane protein</topology>
    </subcellularLocation>
</comment>
<evidence type="ECO:0000256" key="6">
    <source>
        <dbReference type="ARBA" id="ARBA00022729"/>
    </source>
</evidence>
<evidence type="ECO:0000256" key="11">
    <source>
        <dbReference type="ARBA" id="ARBA00023237"/>
    </source>
</evidence>
<feature type="domain" description="TonB-dependent receptor plug" evidence="16">
    <location>
        <begin position="48"/>
        <end position="153"/>
    </location>
</feature>
<dbReference type="InterPro" id="IPR012910">
    <property type="entry name" value="Plug_dom"/>
</dbReference>
<dbReference type="InterPro" id="IPR036942">
    <property type="entry name" value="Beta-barrel_TonB_sf"/>
</dbReference>
<evidence type="ECO:0000256" key="2">
    <source>
        <dbReference type="ARBA" id="ARBA00009810"/>
    </source>
</evidence>
<evidence type="ECO:0000313" key="18">
    <source>
        <dbReference type="Proteomes" id="UP000831607"/>
    </source>
</evidence>
<dbReference type="PROSITE" id="PS52016">
    <property type="entry name" value="TONB_DEPENDENT_REC_3"/>
    <property type="match status" value="1"/>
</dbReference>
<dbReference type="RefSeq" id="WP_243479092.1">
    <property type="nucleotide sequence ID" value="NZ_CP063982.1"/>
</dbReference>
<dbReference type="PANTHER" id="PTHR30069">
    <property type="entry name" value="TONB-DEPENDENT OUTER MEMBRANE RECEPTOR"/>
    <property type="match status" value="1"/>
</dbReference>
<evidence type="ECO:0000256" key="8">
    <source>
        <dbReference type="ARBA" id="ARBA00023077"/>
    </source>
</evidence>
<dbReference type="Gene3D" id="2.170.130.10">
    <property type="entry name" value="TonB-dependent receptor, plug domain"/>
    <property type="match status" value="1"/>
</dbReference>
<evidence type="ECO:0000256" key="10">
    <source>
        <dbReference type="ARBA" id="ARBA00023170"/>
    </source>
</evidence>
<keyword evidence="4 12" id="KW-1134">Transmembrane beta strand</keyword>
<feature type="domain" description="TonB-dependent receptor-like beta-barrel" evidence="15">
    <location>
        <begin position="176"/>
        <end position="589"/>
    </location>
</feature>
<keyword evidence="7" id="KW-0406">Ion transport</keyword>
<keyword evidence="9 12" id="KW-0472">Membrane</keyword>
<feature type="signal peptide" evidence="14">
    <location>
        <begin position="1"/>
        <end position="23"/>
    </location>
</feature>
<evidence type="ECO:0000256" key="9">
    <source>
        <dbReference type="ARBA" id="ARBA00023136"/>
    </source>
</evidence>
<keyword evidence="6 14" id="KW-0732">Signal</keyword>
<keyword evidence="18" id="KW-1185">Reference proteome</keyword>
<keyword evidence="10 17" id="KW-0675">Receptor</keyword>
<dbReference type="InterPro" id="IPR037066">
    <property type="entry name" value="Plug_dom_sf"/>
</dbReference>
<evidence type="ECO:0000256" key="12">
    <source>
        <dbReference type="PROSITE-ProRule" id="PRU01360"/>
    </source>
</evidence>
<sequence length="615" mass="67448">MYFSIATRTTATVACVISTCAFAQNSLTSPIELDPIIVTATRSPEPVQATIGDNSVITREVLNQTPDTSFAEVLSRQHGITYINRGGPQTVSAINVRGTNSKQSLVLVDGMRVNSPTNGLPILNAIPLNAIERIEIMRGAASSIYGADAIGGVINVITRQAGDRPLQFEANAGVGTYATSKYSASLSGSQNGWTYSLYGGYGQSHGFDATNGDYPFAVTPDSDSYYESDIGGQLGYTWAEGQTLSIQTLQSRVNGGFDTLDRDFNDRGIQTLGSTIVTSRNQINERWLSTLSASFMSEKNETQNNPMGAGDGYFRSKQQQYQWLNRFELTDTQYLTIGAERLEQSVDAYSYGAPVTFDNDSLFTNSLMAIYTGQWGIHQVQASVRNDYNSQYGNFTTGSLGYAIDITRAWRANISANTAFRAPTFNELYYPGFSNPNLEPERSRNIEFGLTYRHSSGELGLTGYYNQIKDLIVSQAPSYIPDNVDTAVIKGLTLTATQVIGRNTVINASYDLLSPYNTTNDELLPFNAQRVLRVGGTHQMGEFEVNADWYLTSSRQDGAYTLGGYGLFNLGASYAVDKHLQLQVQWNNVFGKNYTLVRGFNTPGSNVFFNVKATY</sequence>
<evidence type="ECO:0000256" key="13">
    <source>
        <dbReference type="RuleBase" id="RU003357"/>
    </source>
</evidence>
<evidence type="ECO:0000256" key="5">
    <source>
        <dbReference type="ARBA" id="ARBA00022692"/>
    </source>
</evidence>
<dbReference type="Proteomes" id="UP000831607">
    <property type="component" value="Chromosome"/>
</dbReference>
<feature type="chain" id="PRO_5046918518" evidence="14">
    <location>
        <begin position="24"/>
        <end position="615"/>
    </location>
</feature>
<evidence type="ECO:0000256" key="7">
    <source>
        <dbReference type="ARBA" id="ARBA00023065"/>
    </source>
</evidence>
<dbReference type="EMBL" id="CP063982">
    <property type="protein sequence ID" value="UOD50683.1"/>
    <property type="molecule type" value="Genomic_DNA"/>
</dbReference>
<dbReference type="Pfam" id="PF07715">
    <property type="entry name" value="Plug"/>
    <property type="match status" value="1"/>
</dbReference>
<dbReference type="InterPro" id="IPR039426">
    <property type="entry name" value="TonB-dep_rcpt-like"/>
</dbReference>
<evidence type="ECO:0000256" key="3">
    <source>
        <dbReference type="ARBA" id="ARBA00022448"/>
    </source>
</evidence>
<evidence type="ECO:0000259" key="16">
    <source>
        <dbReference type="Pfam" id="PF07715"/>
    </source>
</evidence>
<evidence type="ECO:0000256" key="14">
    <source>
        <dbReference type="SAM" id="SignalP"/>
    </source>
</evidence>
<dbReference type="Gene3D" id="2.40.170.20">
    <property type="entry name" value="TonB-dependent receptor, beta-barrel domain"/>
    <property type="match status" value="1"/>
</dbReference>
<evidence type="ECO:0000313" key="17">
    <source>
        <dbReference type="EMBL" id="UOD50683.1"/>
    </source>
</evidence>
<accession>A0ABY4AK85</accession>
<evidence type="ECO:0000256" key="1">
    <source>
        <dbReference type="ARBA" id="ARBA00004571"/>
    </source>
</evidence>
<dbReference type="SUPFAM" id="SSF56935">
    <property type="entry name" value="Porins"/>
    <property type="match status" value="1"/>
</dbReference>
<dbReference type="PANTHER" id="PTHR30069:SF53">
    <property type="entry name" value="COLICIN I RECEPTOR-RELATED"/>
    <property type="match status" value="1"/>
</dbReference>
<comment type="similarity">
    <text evidence="2 12 13">Belongs to the TonB-dependent receptor family.</text>
</comment>
<protein>
    <submittedName>
        <fullName evidence="17">TonB-dependent receptor</fullName>
    </submittedName>
</protein>